<evidence type="ECO:0000256" key="3">
    <source>
        <dbReference type="ARBA" id="ARBA00006958"/>
    </source>
</evidence>
<dbReference type="GO" id="GO:0016787">
    <property type="term" value="F:hydrolase activity"/>
    <property type="evidence" value="ECO:0007669"/>
    <property type="project" value="UniProtKB-KW"/>
</dbReference>
<evidence type="ECO:0000256" key="6">
    <source>
        <dbReference type="ARBA" id="ARBA00022801"/>
    </source>
</evidence>
<keyword evidence="11" id="KW-1185">Reference proteome</keyword>
<keyword evidence="5" id="KW-0479">Metal-binding</keyword>
<sequence>MDSRALAALLASLISEVVVILLLLFPSFTPLSITNSASSSSSSSSSSSFFSSSILHSLSTSEISKTLALLSLSRKRKRPQLEIDADDEEVDDSNKKSLPGIAKTLDSFMGWFRISSSTFEWLSSLLEPLLECRDPINSPLNLSPEIRLGIGLFRLANGSNYAQIAKQFGVLESAVKFCCKQLCRVLCTNFRFWVGFPSPNELESVSKGFESLTGLPNCCGVIGCPRFSFVKVDKNGVKRVETVAAQIVVDSDSRILSIVAGIRGDKSNSRILKSSSLFKDIESGKLLGSHPIELFGTKVPQYLVGFEGYPLLPWLMVPYENVHSRSDERNFNLKHRMMRLPMRRAFSSLRKWGILSQPIEEEFRVAVAYIGACSILHNVLLMREDYSTLSDEFQEDLMVQKSYWICQDEGFGESATEAEDPRRLTKQSFEPPPQLSHSIINILDNNP</sequence>
<evidence type="ECO:0000256" key="1">
    <source>
        <dbReference type="ARBA" id="ARBA00001968"/>
    </source>
</evidence>
<reference evidence="10 11" key="1">
    <citation type="submission" date="2023-12" db="EMBL/GenBank/DDBJ databases">
        <title>A high-quality genome assembly for Dillenia turbinata (Dilleniales).</title>
        <authorList>
            <person name="Chanderbali A."/>
        </authorList>
    </citation>
    <scope>NUCLEOTIDE SEQUENCE [LARGE SCALE GENOMIC DNA]</scope>
    <source>
        <strain evidence="10">LSX21</strain>
        <tissue evidence="10">Leaf</tissue>
    </source>
</reference>
<proteinExistence type="inferred from homology"/>
<evidence type="ECO:0000256" key="4">
    <source>
        <dbReference type="ARBA" id="ARBA00022722"/>
    </source>
</evidence>
<evidence type="ECO:0000313" key="10">
    <source>
        <dbReference type="EMBL" id="KAK6946102.1"/>
    </source>
</evidence>
<name>A0AAN8WD39_9MAGN</name>
<evidence type="ECO:0000256" key="2">
    <source>
        <dbReference type="ARBA" id="ARBA00004123"/>
    </source>
</evidence>
<evidence type="ECO:0000313" key="11">
    <source>
        <dbReference type="Proteomes" id="UP001370490"/>
    </source>
</evidence>
<dbReference type="InterPro" id="IPR045249">
    <property type="entry name" value="HARBI1-like"/>
</dbReference>
<comment type="similarity">
    <text evidence="3">Belongs to the HARBI1 family.</text>
</comment>
<keyword evidence="4" id="KW-0540">Nuclease</keyword>
<dbReference type="Proteomes" id="UP001370490">
    <property type="component" value="Unassembled WGS sequence"/>
</dbReference>
<evidence type="ECO:0000256" key="8">
    <source>
        <dbReference type="SAM" id="MobiDB-lite"/>
    </source>
</evidence>
<dbReference type="EMBL" id="JBAMMX010000002">
    <property type="protein sequence ID" value="KAK6946102.1"/>
    <property type="molecule type" value="Genomic_DNA"/>
</dbReference>
<protein>
    <submittedName>
        <fullName evidence="10">Harbinger transposase-derived nuclease domain</fullName>
    </submittedName>
</protein>
<comment type="caution">
    <text evidence="10">The sequence shown here is derived from an EMBL/GenBank/DDBJ whole genome shotgun (WGS) entry which is preliminary data.</text>
</comment>
<dbReference type="PANTHER" id="PTHR22930">
    <property type="match status" value="1"/>
</dbReference>
<feature type="non-terminal residue" evidence="10">
    <location>
        <position position="447"/>
    </location>
</feature>
<feature type="domain" description="DDE Tnp4" evidence="9">
    <location>
        <begin position="238"/>
        <end position="378"/>
    </location>
</feature>
<dbReference type="PANTHER" id="PTHR22930:SF190">
    <property type="entry name" value="OS06G0164500 PROTEIN"/>
    <property type="match status" value="1"/>
</dbReference>
<organism evidence="10 11">
    <name type="scientific">Dillenia turbinata</name>
    <dbReference type="NCBI Taxonomy" id="194707"/>
    <lineage>
        <taxon>Eukaryota</taxon>
        <taxon>Viridiplantae</taxon>
        <taxon>Streptophyta</taxon>
        <taxon>Embryophyta</taxon>
        <taxon>Tracheophyta</taxon>
        <taxon>Spermatophyta</taxon>
        <taxon>Magnoliopsida</taxon>
        <taxon>eudicotyledons</taxon>
        <taxon>Gunneridae</taxon>
        <taxon>Pentapetalae</taxon>
        <taxon>Dilleniales</taxon>
        <taxon>Dilleniaceae</taxon>
        <taxon>Dillenia</taxon>
    </lineage>
</organism>
<keyword evidence="6" id="KW-0378">Hydrolase</keyword>
<gene>
    <name evidence="10" type="ORF">RJ641_013646</name>
</gene>
<accession>A0AAN8WD39</accession>
<feature type="region of interest" description="Disordered" evidence="8">
    <location>
        <begin position="415"/>
        <end position="436"/>
    </location>
</feature>
<dbReference type="GO" id="GO:0005634">
    <property type="term" value="C:nucleus"/>
    <property type="evidence" value="ECO:0007669"/>
    <property type="project" value="UniProtKB-SubCell"/>
</dbReference>
<keyword evidence="7" id="KW-0539">Nucleus</keyword>
<evidence type="ECO:0000256" key="7">
    <source>
        <dbReference type="ARBA" id="ARBA00023242"/>
    </source>
</evidence>
<evidence type="ECO:0000256" key="5">
    <source>
        <dbReference type="ARBA" id="ARBA00022723"/>
    </source>
</evidence>
<dbReference type="GO" id="GO:0046872">
    <property type="term" value="F:metal ion binding"/>
    <property type="evidence" value="ECO:0007669"/>
    <property type="project" value="UniProtKB-KW"/>
</dbReference>
<comment type="subcellular location">
    <subcellularLocation>
        <location evidence="2">Nucleus</location>
    </subcellularLocation>
</comment>
<dbReference type="Pfam" id="PF13359">
    <property type="entry name" value="DDE_Tnp_4"/>
    <property type="match status" value="1"/>
</dbReference>
<dbReference type="GO" id="GO:0004518">
    <property type="term" value="F:nuclease activity"/>
    <property type="evidence" value="ECO:0007669"/>
    <property type="project" value="UniProtKB-KW"/>
</dbReference>
<dbReference type="InterPro" id="IPR027806">
    <property type="entry name" value="HARBI1_dom"/>
</dbReference>
<comment type="cofactor">
    <cofactor evidence="1">
        <name>a divalent metal cation</name>
        <dbReference type="ChEBI" id="CHEBI:60240"/>
    </cofactor>
</comment>
<evidence type="ECO:0000259" key="9">
    <source>
        <dbReference type="Pfam" id="PF13359"/>
    </source>
</evidence>
<dbReference type="AlphaFoldDB" id="A0AAN8WD39"/>